<accession>A0A3G8XWT4</accession>
<dbReference type="PROSITE" id="PS51257">
    <property type="entry name" value="PROKAR_LIPOPROTEIN"/>
    <property type="match status" value="1"/>
</dbReference>
<evidence type="ECO:0000256" key="1">
    <source>
        <dbReference type="SAM" id="SignalP"/>
    </source>
</evidence>
<name>A0A3G8XWT4_9FLAO</name>
<organism evidence="2 3">
    <name type="scientific">Kaistella carnis</name>
    <dbReference type="NCBI Taxonomy" id="1241979"/>
    <lineage>
        <taxon>Bacteria</taxon>
        <taxon>Pseudomonadati</taxon>
        <taxon>Bacteroidota</taxon>
        <taxon>Flavobacteriia</taxon>
        <taxon>Flavobacteriales</taxon>
        <taxon>Weeksellaceae</taxon>
        <taxon>Chryseobacterium group</taxon>
        <taxon>Kaistella</taxon>
    </lineage>
</organism>
<evidence type="ECO:0000313" key="3">
    <source>
        <dbReference type="Proteomes" id="UP000270185"/>
    </source>
</evidence>
<sequence length="131" mass="14797">MRIYKFIILFALFSLFSCQQIVDNYWERKAEENYSSPYKGVYIGTYSGSDQGTLRIEISAKDFVEVKRMSTLNAVNETFEGGMIGASFNQVKSRTSGFTILGNVISSPQNTYSGTWKIDEGNSGTWILKKQ</sequence>
<dbReference type="KEGG" id="ccas:EIB73_08285"/>
<keyword evidence="1" id="KW-0732">Signal</keyword>
<dbReference type="RefSeq" id="WP_125024397.1">
    <property type="nucleotide sequence ID" value="NZ_CP034159.1"/>
</dbReference>
<dbReference type="OrthoDB" id="1270789at2"/>
<protein>
    <recommendedName>
        <fullName evidence="4">Lipoprotein</fullName>
    </recommendedName>
</protein>
<keyword evidence="3" id="KW-1185">Reference proteome</keyword>
<dbReference type="Proteomes" id="UP000270185">
    <property type="component" value="Chromosome"/>
</dbReference>
<reference evidence="3" key="1">
    <citation type="submission" date="2018-11" db="EMBL/GenBank/DDBJ databases">
        <title>Proposal to divide the Flavobacteriaceae and reorganize its genera based on Amino Acid Identity values calculated from whole genome sequences.</title>
        <authorList>
            <person name="Nicholson A.C."/>
            <person name="Gulvik C.A."/>
            <person name="Whitney A.M."/>
            <person name="Humrighouse B.W."/>
            <person name="Bell M."/>
            <person name="Holmes B."/>
            <person name="Steigerwalt A.G."/>
            <person name="Villarma A."/>
            <person name="Sheth M."/>
            <person name="Batra D."/>
            <person name="Pryor J."/>
            <person name="Bernardet J.-F."/>
            <person name="Hugo C."/>
            <person name="Kampfer P."/>
            <person name="Newman J.D."/>
            <person name="McQuiston J.R."/>
        </authorList>
    </citation>
    <scope>NUCLEOTIDE SEQUENCE [LARGE SCALE GENOMIC DNA]</scope>
    <source>
        <strain evidence="3">G0081</strain>
    </source>
</reference>
<gene>
    <name evidence="2" type="ORF">EIB73_08285</name>
</gene>
<dbReference type="EMBL" id="CP034159">
    <property type="protein sequence ID" value="AZI33171.1"/>
    <property type="molecule type" value="Genomic_DNA"/>
</dbReference>
<evidence type="ECO:0008006" key="4">
    <source>
        <dbReference type="Google" id="ProtNLM"/>
    </source>
</evidence>
<dbReference type="AlphaFoldDB" id="A0A3G8XWT4"/>
<feature type="chain" id="PRO_5018268244" description="Lipoprotein" evidence="1">
    <location>
        <begin position="20"/>
        <end position="131"/>
    </location>
</feature>
<feature type="signal peptide" evidence="1">
    <location>
        <begin position="1"/>
        <end position="19"/>
    </location>
</feature>
<proteinExistence type="predicted"/>
<evidence type="ECO:0000313" key="2">
    <source>
        <dbReference type="EMBL" id="AZI33171.1"/>
    </source>
</evidence>